<accession>A0ABX5DNC1</accession>
<evidence type="ECO:0000313" key="2">
    <source>
        <dbReference type="Proteomes" id="UP000239236"/>
    </source>
</evidence>
<dbReference type="Proteomes" id="UP000239236">
    <property type="component" value="Unassembled WGS sequence"/>
</dbReference>
<protein>
    <submittedName>
        <fullName evidence="1">DUF723 domain-containing protein</fullName>
    </submittedName>
</protein>
<gene>
    <name evidence="1" type="ORF">C6357_29380</name>
</gene>
<dbReference type="RefSeq" id="WP_106102867.1">
    <property type="nucleotide sequence ID" value="NZ_PVRR01000017.1"/>
</dbReference>
<dbReference type="EMBL" id="PVRR01000017">
    <property type="protein sequence ID" value="PRT35310.1"/>
    <property type="molecule type" value="Genomic_DNA"/>
</dbReference>
<evidence type="ECO:0000313" key="1">
    <source>
        <dbReference type="EMBL" id="PRT35310.1"/>
    </source>
</evidence>
<reference evidence="1 2" key="1">
    <citation type="submission" date="2018-03" db="EMBL/GenBank/DDBJ databases">
        <title>Genotypic and phenotypic analysis of antagonistic Bacillus spp. isolated from rhizosphere soil of plants in Tibet.</title>
        <authorList>
            <person name="Borriss R."/>
            <person name="Lasch P."/>
            <person name="Wu L."/>
            <person name="Wu H."/>
            <person name="Gao X."/>
        </authorList>
    </citation>
    <scope>NUCLEOTIDE SEQUENCE [LARGE SCALE GENOMIC DNA]</scope>
    <source>
        <strain evidence="1 2">NMSW16</strain>
    </source>
</reference>
<organism evidence="1 2">
    <name type="scientific">Bacillus wiedmannii</name>
    <dbReference type="NCBI Taxonomy" id="1890302"/>
    <lineage>
        <taxon>Bacteria</taxon>
        <taxon>Bacillati</taxon>
        <taxon>Bacillota</taxon>
        <taxon>Bacilli</taxon>
        <taxon>Bacillales</taxon>
        <taxon>Bacillaceae</taxon>
        <taxon>Bacillus</taxon>
        <taxon>Bacillus cereus group</taxon>
    </lineage>
</organism>
<keyword evidence="2" id="KW-1185">Reference proteome</keyword>
<name>A0ABX5DNC1_9BACI</name>
<comment type="caution">
    <text evidence="1">The sequence shown here is derived from an EMBL/GenBank/DDBJ whole genome shotgun (WGS) entry which is preliminary data.</text>
</comment>
<proteinExistence type="predicted"/>
<sequence length="170" mass="19517">MTKRLSFEEVQAKFKERGYRLLETEYKNSQTKMRYICPKHPNDPQAIRFKSLKRGSGCLLCGKEKTKRSREINGLIGVAKREYPKEVVKAARYKAEDLLNEYCMSCPFNSLTSVEDVQKHCYKECPHGIGLELRKCGAIMAGEDVDAVTEHYIVKHTIERIAERGALVNE</sequence>